<feature type="transmembrane region" description="Helical" evidence="1">
    <location>
        <begin position="147"/>
        <end position="167"/>
    </location>
</feature>
<dbReference type="InterPro" id="IPR005325">
    <property type="entry name" value="DUF308_memb"/>
</dbReference>
<reference evidence="2 3" key="1">
    <citation type="journal article" date="2017" name="BMC Microbiol.">
        <title>Comparative genomics of Enterococcus spp. isolated from bovine feces.</title>
        <authorList>
            <person name="Beukers A.G."/>
            <person name="Zaheer R."/>
            <person name="Goji N."/>
            <person name="Amoako K.K."/>
            <person name="Chaves A.V."/>
            <person name="Ward M.P."/>
            <person name="McAllister T.A."/>
        </authorList>
    </citation>
    <scope>NUCLEOTIDE SEQUENCE [LARGE SCALE GENOMIC DNA]</scope>
    <source>
        <strain evidence="2 3">F1129D 143</strain>
    </source>
</reference>
<feature type="transmembrane region" description="Helical" evidence="1">
    <location>
        <begin position="12"/>
        <end position="29"/>
    </location>
</feature>
<dbReference type="GO" id="GO:0005886">
    <property type="term" value="C:plasma membrane"/>
    <property type="evidence" value="ECO:0007669"/>
    <property type="project" value="TreeGrafter"/>
</dbReference>
<keyword evidence="1" id="KW-0472">Membrane</keyword>
<feature type="transmembrane region" description="Helical" evidence="1">
    <location>
        <begin position="122"/>
        <end position="141"/>
    </location>
</feature>
<dbReference type="STRING" id="112904.BH747_01205"/>
<organism evidence="2 3">
    <name type="scientific">Enterococcus villorum</name>
    <dbReference type="NCBI Taxonomy" id="112904"/>
    <lineage>
        <taxon>Bacteria</taxon>
        <taxon>Bacillati</taxon>
        <taxon>Bacillota</taxon>
        <taxon>Bacilli</taxon>
        <taxon>Lactobacillales</taxon>
        <taxon>Enterococcaceae</taxon>
        <taxon>Enterococcus</taxon>
    </lineage>
</organism>
<dbReference type="PANTHER" id="PTHR34989:SF1">
    <property type="entry name" value="PROTEIN HDED"/>
    <property type="match status" value="1"/>
</dbReference>
<gene>
    <name evidence="2" type="ORF">BH747_01205</name>
</gene>
<dbReference type="Proteomes" id="UP000192477">
    <property type="component" value="Unassembled WGS sequence"/>
</dbReference>
<comment type="caution">
    <text evidence="2">The sequence shown here is derived from an EMBL/GenBank/DDBJ whole genome shotgun (WGS) entry which is preliminary data.</text>
</comment>
<dbReference type="PANTHER" id="PTHR34989">
    <property type="entry name" value="PROTEIN HDED"/>
    <property type="match status" value="1"/>
</dbReference>
<keyword evidence="1" id="KW-0812">Transmembrane</keyword>
<feature type="transmembrane region" description="Helical" evidence="1">
    <location>
        <begin position="35"/>
        <end position="55"/>
    </location>
</feature>
<proteinExistence type="predicted"/>
<dbReference type="OrthoDB" id="2301130at2"/>
<dbReference type="RefSeq" id="WP_081181641.1">
    <property type="nucleotide sequence ID" value="NZ_MJEA01000001.1"/>
</dbReference>
<evidence type="ECO:0000313" key="2">
    <source>
        <dbReference type="EMBL" id="OQO71480.1"/>
    </source>
</evidence>
<sequence length="174" mass="19636">MFEIIRQNIQRYAILRAAIYIIAGVAIIINPRAVFHFIGYLITAYFVLLGILNFLEANKYRKQTGTWGFNLISAIFYFIAALVVFVFASAIVSILPVILGLVIVLKSIFQLFIGLNTKSKGWSIYSILLLIGGLLVLFNPFTSVMILFQLFGGILIFMGISEIVNYFKVKKMYS</sequence>
<dbReference type="AlphaFoldDB" id="A0A1V8YVL4"/>
<keyword evidence="1" id="KW-1133">Transmembrane helix</keyword>
<dbReference type="EMBL" id="MJEA01000001">
    <property type="protein sequence ID" value="OQO71480.1"/>
    <property type="molecule type" value="Genomic_DNA"/>
</dbReference>
<dbReference type="InterPro" id="IPR052712">
    <property type="entry name" value="Acid_resist_chaperone_HdeD"/>
</dbReference>
<feature type="transmembrane region" description="Helical" evidence="1">
    <location>
        <begin position="67"/>
        <end position="88"/>
    </location>
</feature>
<feature type="transmembrane region" description="Helical" evidence="1">
    <location>
        <begin position="94"/>
        <end position="115"/>
    </location>
</feature>
<dbReference type="Pfam" id="PF03729">
    <property type="entry name" value="DUF308"/>
    <property type="match status" value="2"/>
</dbReference>
<name>A0A1V8YVL4_9ENTE</name>
<evidence type="ECO:0008006" key="4">
    <source>
        <dbReference type="Google" id="ProtNLM"/>
    </source>
</evidence>
<evidence type="ECO:0000313" key="3">
    <source>
        <dbReference type="Proteomes" id="UP000192477"/>
    </source>
</evidence>
<evidence type="ECO:0000256" key="1">
    <source>
        <dbReference type="SAM" id="Phobius"/>
    </source>
</evidence>
<accession>A0A1V8YVL4</accession>
<protein>
    <recommendedName>
        <fullName evidence="4">Acid-resistance membrane protein</fullName>
    </recommendedName>
</protein>